<proteinExistence type="predicted"/>
<name>A0A8J4CZQ3_9CHLO</name>
<evidence type="ECO:0000256" key="1">
    <source>
        <dbReference type="SAM" id="Coils"/>
    </source>
</evidence>
<feature type="compositionally biased region" description="Low complexity" evidence="2">
    <location>
        <begin position="142"/>
        <end position="162"/>
    </location>
</feature>
<feature type="compositionally biased region" description="Basic and acidic residues" evidence="2">
    <location>
        <begin position="188"/>
        <end position="203"/>
    </location>
</feature>
<dbReference type="InterPro" id="IPR019339">
    <property type="entry name" value="CIR_N_dom"/>
</dbReference>
<feature type="compositionally biased region" description="Gly residues" evidence="2">
    <location>
        <begin position="163"/>
        <end position="186"/>
    </location>
</feature>
<feature type="region of interest" description="Disordered" evidence="2">
    <location>
        <begin position="1"/>
        <end position="22"/>
    </location>
</feature>
<evidence type="ECO:0000313" key="4">
    <source>
        <dbReference type="Proteomes" id="UP000747110"/>
    </source>
</evidence>
<dbReference type="EMBL" id="BNCP01000074">
    <property type="protein sequence ID" value="GIL92243.1"/>
    <property type="molecule type" value="Genomic_DNA"/>
</dbReference>
<keyword evidence="4" id="KW-1185">Reference proteome</keyword>
<feature type="region of interest" description="Disordered" evidence="2">
    <location>
        <begin position="314"/>
        <end position="370"/>
    </location>
</feature>
<dbReference type="GO" id="GO:0003714">
    <property type="term" value="F:transcription corepressor activity"/>
    <property type="evidence" value="ECO:0007669"/>
    <property type="project" value="InterPro"/>
</dbReference>
<feature type="compositionally biased region" description="Basic residues" evidence="2">
    <location>
        <begin position="333"/>
        <end position="358"/>
    </location>
</feature>
<dbReference type="PANTHER" id="PTHR13151">
    <property type="entry name" value="CBF1 INTERACTING COREPRESSOR CIR"/>
    <property type="match status" value="1"/>
</dbReference>
<sequence length="370" mass="40066">MEHIFGRGPKGPAPPARGAVAGVKADLERAKEGFDPRNPNGLGMAWTHHFLNQKPWHPMNFKNRMRAWEAEQDKAEATKAKEKAQAEFDAEQEYLKTLSYLSAEEQQRYREVQSVSFMYTKPPGLDAALARDAEVEKKKSSQQQQQQQQQLQGRASTANAANAGGGGGGGGGGGALGRPDGPGGSSGRDADPQQERSAIVERLREDPFAAMLAAREALHNNPRLVVSRRQQQREAGVFGGLTADNPNQQLLGEEPGMSGQGMDAELELLMQLPPDQQLKALKRISKRRKKEEQERKLREAEAVLRAAGYDLSGMAAIAGGSGSGGAKHSGSEHKKKRSKSIKGHKHKDGGKSRKAKRRRDSDSPSSSPSG</sequence>
<feature type="region of interest" description="Disordered" evidence="2">
    <location>
        <begin position="132"/>
        <end position="203"/>
    </location>
</feature>
<evidence type="ECO:0000256" key="2">
    <source>
        <dbReference type="SAM" id="MobiDB-lite"/>
    </source>
</evidence>
<comment type="caution">
    <text evidence="3">The sequence shown here is derived from an EMBL/GenBank/DDBJ whole genome shotgun (WGS) entry which is preliminary data.</text>
</comment>
<organism evidence="3 4">
    <name type="scientific">Volvox reticuliferus</name>
    <dbReference type="NCBI Taxonomy" id="1737510"/>
    <lineage>
        <taxon>Eukaryota</taxon>
        <taxon>Viridiplantae</taxon>
        <taxon>Chlorophyta</taxon>
        <taxon>core chlorophytes</taxon>
        <taxon>Chlorophyceae</taxon>
        <taxon>CS clade</taxon>
        <taxon>Chlamydomonadales</taxon>
        <taxon>Volvocaceae</taxon>
        <taxon>Volvox</taxon>
    </lineage>
</organism>
<reference evidence="3" key="1">
    <citation type="journal article" date="2021" name="Proc. Natl. Acad. Sci. U.S.A.">
        <title>Three genomes in the algal genus Volvox reveal the fate of a haploid sex-determining region after a transition to homothallism.</title>
        <authorList>
            <person name="Yamamoto K."/>
            <person name="Hamaji T."/>
            <person name="Kawai-Toyooka H."/>
            <person name="Matsuzaki R."/>
            <person name="Takahashi F."/>
            <person name="Nishimura Y."/>
            <person name="Kawachi M."/>
            <person name="Noguchi H."/>
            <person name="Minakuchi Y."/>
            <person name="Umen J.G."/>
            <person name="Toyoda A."/>
            <person name="Nozaki H."/>
        </authorList>
    </citation>
    <scope>NUCLEOTIDE SEQUENCE</scope>
    <source>
        <strain evidence="3">NIES-3786</strain>
    </source>
</reference>
<feature type="coiled-coil region" evidence="1">
    <location>
        <begin position="281"/>
        <end position="310"/>
    </location>
</feature>
<dbReference type="AlphaFoldDB" id="A0A8J4CZQ3"/>
<dbReference type="SMART" id="SM01083">
    <property type="entry name" value="Cir_N"/>
    <property type="match status" value="1"/>
</dbReference>
<dbReference type="GO" id="GO:0005634">
    <property type="term" value="C:nucleus"/>
    <property type="evidence" value="ECO:0007669"/>
    <property type="project" value="TreeGrafter"/>
</dbReference>
<dbReference type="InterPro" id="IPR040014">
    <property type="entry name" value="CIR1"/>
</dbReference>
<accession>A0A8J4CZQ3</accession>
<dbReference type="PANTHER" id="PTHR13151:SF2">
    <property type="entry name" value="COREPRESSOR INTERACTING WITH RBPJ 1"/>
    <property type="match status" value="1"/>
</dbReference>
<dbReference type="OrthoDB" id="6253837at2759"/>
<dbReference type="Proteomes" id="UP000747110">
    <property type="component" value="Unassembled WGS sequence"/>
</dbReference>
<protein>
    <submittedName>
        <fullName evidence="3">Uncharacterized protein</fullName>
    </submittedName>
</protein>
<feature type="region of interest" description="Disordered" evidence="2">
    <location>
        <begin position="223"/>
        <end position="267"/>
    </location>
</feature>
<gene>
    <name evidence="3" type="ORF">Vretifemale_19800</name>
</gene>
<evidence type="ECO:0000313" key="3">
    <source>
        <dbReference type="EMBL" id="GIL92243.1"/>
    </source>
</evidence>
<keyword evidence="1" id="KW-0175">Coiled coil</keyword>